<dbReference type="PROSITE" id="PS51257">
    <property type="entry name" value="PROKAR_LIPOPROTEIN"/>
    <property type="match status" value="1"/>
</dbReference>
<dbReference type="RefSeq" id="WP_144260118.1">
    <property type="nucleotide sequence ID" value="NZ_QMDX01000001.1"/>
</dbReference>
<dbReference type="InParanoid" id="A0A554NE19"/>
<protein>
    <submittedName>
        <fullName evidence="1">Uncharacterized protein</fullName>
    </submittedName>
</protein>
<keyword evidence="2" id="KW-1185">Reference proteome</keyword>
<dbReference type="EMBL" id="QMDX01000001">
    <property type="protein sequence ID" value="TSD15644.1"/>
    <property type="molecule type" value="Genomic_DNA"/>
</dbReference>
<dbReference type="Proteomes" id="UP000319894">
    <property type="component" value="Unassembled WGS sequence"/>
</dbReference>
<proteinExistence type="predicted"/>
<gene>
    <name evidence="1" type="ORF">DP107_00175</name>
</gene>
<evidence type="ECO:0000313" key="2">
    <source>
        <dbReference type="Proteomes" id="UP000319894"/>
    </source>
</evidence>
<evidence type="ECO:0000313" key="1">
    <source>
        <dbReference type="EMBL" id="TSD15644.1"/>
    </source>
</evidence>
<dbReference type="AlphaFoldDB" id="A0A554NE19"/>
<accession>A0A554NE19</accession>
<comment type="caution">
    <text evidence="1">The sequence shown here is derived from an EMBL/GenBank/DDBJ whole genome shotgun (WGS) entry which is preliminary data.</text>
</comment>
<organism evidence="1 2">
    <name type="scientific">Haloglomus irregulare</name>
    <dbReference type="NCBI Taxonomy" id="2234134"/>
    <lineage>
        <taxon>Archaea</taxon>
        <taxon>Methanobacteriati</taxon>
        <taxon>Methanobacteriota</taxon>
        <taxon>Stenosarchaea group</taxon>
        <taxon>Halobacteria</taxon>
        <taxon>Halobacteriales</taxon>
        <taxon>Natronomonadaceae</taxon>
        <taxon>Haloglomus</taxon>
    </lineage>
</organism>
<reference evidence="1 2" key="1">
    <citation type="submission" date="2018-06" db="EMBL/GenBank/DDBJ databases">
        <title>Natronomonas sp. F16-60 a new haloarchaeon isolated from a solar saltern of Isla Cristina, Huelva, Spain.</title>
        <authorList>
            <person name="Duran-Viseras A."/>
            <person name="Sanchez-Porro C."/>
            <person name="Ventosa A."/>
        </authorList>
    </citation>
    <scope>NUCLEOTIDE SEQUENCE [LARGE SCALE GENOMIC DNA]</scope>
    <source>
        <strain evidence="1 2">F16-60</strain>
    </source>
</reference>
<sequence>MERSHVAAALVLAACFGVALAAGPYGADIRSLAAEGGTDAYATGSMEATVLETPDTVRLDRVQENGTDYYRLLVPAVTVDIANVTGRPALTYRLQIAEVGHTRVTAHVLSSAQEGRFSATLEPTEIEADRVGNDSYVGELSVITRSDRGTEFVHESTVTVRVGD</sequence>
<name>A0A554NE19_9EURY</name>
<dbReference type="OrthoDB" id="306984at2157"/>